<organism evidence="8 9">
    <name type="scientific">Naematelia encephala</name>
    <dbReference type="NCBI Taxonomy" id="71784"/>
    <lineage>
        <taxon>Eukaryota</taxon>
        <taxon>Fungi</taxon>
        <taxon>Dikarya</taxon>
        <taxon>Basidiomycota</taxon>
        <taxon>Agaricomycotina</taxon>
        <taxon>Tremellomycetes</taxon>
        <taxon>Tremellales</taxon>
        <taxon>Naemateliaceae</taxon>
        <taxon>Naematelia</taxon>
    </lineage>
</organism>
<feature type="compositionally biased region" description="Low complexity" evidence="6">
    <location>
        <begin position="1"/>
        <end position="14"/>
    </location>
</feature>
<protein>
    <recommendedName>
        <fullName evidence="7">BHLH domain-containing protein</fullName>
    </recommendedName>
</protein>
<keyword evidence="3" id="KW-0010">Activator</keyword>
<sequence>MNSSLSPFSGSPSSIKNETIIDNTAMPRVVPSMAKPPSKSKPRKRVNTAEKRHQHNAIERQRRETLNGKFLSLARLLPALASHRRPSKSAIVNGSISHLTHQRDQRLMAARLLRKMCAEHDELLNEVNEWRKANGFPAKESAPAWTDEVEDVCSVEKEVFGNFASMGGDDDGDDDGADAEADAGEVSLDLNTMQFNGLVTPRSSTQLDSMVQPQDMFADKRQAGVNGLNWSTDFAFNVANGGNASVSSTNSLPFNGFLGSSDGASSTSPANSHSGPVLTPPTTADLGIYTHTPSPRSSAAGEEINKPAPTQSWSAQQLLFMQSNALGQRPNQAPVTFPTQVNPASNPAYGLFAHTAHQAQLQGLNQPAFGTDAFTQSLLSSMFPTNSGSAAQVQEWRKVALAGVEGF</sequence>
<dbReference type="PROSITE" id="PS50888">
    <property type="entry name" value="BHLH"/>
    <property type="match status" value="1"/>
</dbReference>
<dbReference type="PANTHER" id="PTHR10328">
    <property type="entry name" value="PROTEIN MAX MYC-ASSOCIATED FACTOR X"/>
    <property type="match status" value="1"/>
</dbReference>
<feature type="compositionally biased region" description="Basic and acidic residues" evidence="6">
    <location>
        <begin position="47"/>
        <end position="56"/>
    </location>
</feature>
<dbReference type="STRING" id="71784.A0A1Y2B6M2"/>
<evidence type="ECO:0000256" key="5">
    <source>
        <dbReference type="ARBA" id="ARBA00023242"/>
    </source>
</evidence>
<evidence type="ECO:0000256" key="3">
    <source>
        <dbReference type="ARBA" id="ARBA00023159"/>
    </source>
</evidence>
<dbReference type="EMBL" id="MCFC01000023">
    <property type="protein sequence ID" value="ORY29755.1"/>
    <property type="molecule type" value="Genomic_DNA"/>
</dbReference>
<evidence type="ECO:0000256" key="1">
    <source>
        <dbReference type="ARBA" id="ARBA00023015"/>
    </source>
</evidence>
<keyword evidence="9" id="KW-1185">Reference proteome</keyword>
<dbReference type="PANTHER" id="PTHR10328:SF3">
    <property type="entry name" value="PROTEIN MAX"/>
    <property type="match status" value="1"/>
</dbReference>
<dbReference type="GO" id="GO:0046983">
    <property type="term" value="F:protein dimerization activity"/>
    <property type="evidence" value="ECO:0007669"/>
    <property type="project" value="InterPro"/>
</dbReference>
<accession>A0A1Y2B6M2</accession>
<reference evidence="8 9" key="1">
    <citation type="submission" date="2016-07" db="EMBL/GenBank/DDBJ databases">
        <title>Pervasive Adenine N6-methylation of Active Genes in Fungi.</title>
        <authorList>
            <consortium name="DOE Joint Genome Institute"/>
            <person name="Mondo S.J."/>
            <person name="Dannebaum R.O."/>
            <person name="Kuo R.C."/>
            <person name="Labutti K."/>
            <person name="Haridas S."/>
            <person name="Kuo A."/>
            <person name="Salamov A."/>
            <person name="Ahrendt S.R."/>
            <person name="Lipzen A."/>
            <person name="Sullivan W."/>
            <person name="Andreopoulos W.B."/>
            <person name="Clum A."/>
            <person name="Lindquist E."/>
            <person name="Daum C."/>
            <person name="Ramamoorthy G.K."/>
            <person name="Gryganskyi A."/>
            <person name="Culley D."/>
            <person name="Magnuson J.K."/>
            <person name="James T.Y."/>
            <person name="O'Malley M.A."/>
            <person name="Stajich J.E."/>
            <person name="Spatafora J.W."/>
            <person name="Visel A."/>
            <person name="Grigoriev I.V."/>
        </authorList>
    </citation>
    <scope>NUCLEOTIDE SEQUENCE [LARGE SCALE GENOMIC DNA]</scope>
    <source>
        <strain evidence="8 9">68-887.2</strain>
    </source>
</reference>
<evidence type="ECO:0000256" key="2">
    <source>
        <dbReference type="ARBA" id="ARBA00023125"/>
    </source>
</evidence>
<dbReference type="Proteomes" id="UP000193986">
    <property type="component" value="Unassembled WGS sequence"/>
</dbReference>
<name>A0A1Y2B6M2_9TREE</name>
<feature type="domain" description="BHLH" evidence="7">
    <location>
        <begin position="50"/>
        <end position="102"/>
    </location>
</feature>
<dbReference type="Gene3D" id="4.10.280.10">
    <property type="entry name" value="Helix-loop-helix DNA-binding domain"/>
    <property type="match status" value="1"/>
</dbReference>
<dbReference type="GO" id="GO:0045944">
    <property type="term" value="P:positive regulation of transcription by RNA polymerase II"/>
    <property type="evidence" value="ECO:0007669"/>
    <property type="project" value="TreeGrafter"/>
</dbReference>
<dbReference type="SUPFAM" id="SSF47459">
    <property type="entry name" value="HLH, helix-loop-helix DNA-binding domain"/>
    <property type="match status" value="1"/>
</dbReference>
<dbReference type="GO" id="GO:0090575">
    <property type="term" value="C:RNA polymerase II transcription regulator complex"/>
    <property type="evidence" value="ECO:0007669"/>
    <property type="project" value="TreeGrafter"/>
</dbReference>
<dbReference type="Pfam" id="PF00010">
    <property type="entry name" value="HLH"/>
    <property type="match status" value="1"/>
</dbReference>
<keyword evidence="2" id="KW-0238">DNA-binding</keyword>
<dbReference type="GO" id="GO:0003700">
    <property type="term" value="F:DNA-binding transcription factor activity"/>
    <property type="evidence" value="ECO:0007669"/>
    <property type="project" value="TreeGrafter"/>
</dbReference>
<evidence type="ECO:0000256" key="6">
    <source>
        <dbReference type="SAM" id="MobiDB-lite"/>
    </source>
</evidence>
<dbReference type="AlphaFoldDB" id="A0A1Y2B6M2"/>
<dbReference type="GO" id="GO:0003677">
    <property type="term" value="F:DNA binding"/>
    <property type="evidence" value="ECO:0007669"/>
    <property type="project" value="UniProtKB-KW"/>
</dbReference>
<evidence type="ECO:0000313" key="9">
    <source>
        <dbReference type="Proteomes" id="UP000193986"/>
    </source>
</evidence>
<feature type="compositionally biased region" description="Polar residues" evidence="6">
    <location>
        <begin position="262"/>
        <end position="274"/>
    </location>
</feature>
<keyword evidence="1" id="KW-0805">Transcription regulation</keyword>
<evidence type="ECO:0000259" key="7">
    <source>
        <dbReference type="PROSITE" id="PS50888"/>
    </source>
</evidence>
<dbReference type="OrthoDB" id="8964853at2759"/>
<keyword evidence="4" id="KW-0804">Transcription</keyword>
<dbReference type="CDD" id="cd00083">
    <property type="entry name" value="bHLH_SF"/>
    <property type="match status" value="1"/>
</dbReference>
<comment type="caution">
    <text evidence="8">The sequence shown here is derived from an EMBL/GenBank/DDBJ whole genome shotgun (WGS) entry which is preliminary data.</text>
</comment>
<dbReference type="InterPro" id="IPR011598">
    <property type="entry name" value="bHLH_dom"/>
</dbReference>
<evidence type="ECO:0000313" key="8">
    <source>
        <dbReference type="EMBL" id="ORY29755.1"/>
    </source>
</evidence>
<gene>
    <name evidence="8" type="ORF">BCR39DRAFT_161498</name>
</gene>
<dbReference type="InterPro" id="IPR036638">
    <property type="entry name" value="HLH_DNA-bd_sf"/>
</dbReference>
<evidence type="ECO:0000256" key="4">
    <source>
        <dbReference type="ARBA" id="ARBA00023163"/>
    </source>
</evidence>
<feature type="region of interest" description="Disordered" evidence="6">
    <location>
        <begin position="1"/>
        <end position="56"/>
    </location>
</feature>
<dbReference type="InParanoid" id="A0A1Y2B6M2"/>
<feature type="region of interest" description="Disordered" evidence="6">
    <location>
        <begin position="261"/>
        <end position="282"/>
    </location>
</feature>
<keyword evidence="5" id="KW-0539">Nucleus</keyword>
<dbReference type="SMART" id="SM00353">
    <property type="entry name" value="HLH"/>
    <property type="match status" value="1"/>
</dbReference>
<proteinExistence type="predicted"/>